<feature type="transmembrane region" description="Helical" evidence="1">
    <location>
        <begin position="20"/>
        <end position="50"/>
    </location>
</feature>
<keyword evidence="1" id="KW-0812">Transmembrane</keyword>
<accession>A0A0K0EBT3</accession>
<keyword evidence="1" id="KW-0472">Membrane</keyword>
<dbReference type="WBParaSite" id="SSTP_0000695350.1">
    <property type="protein sequence ID" value="SSTP_0000695350.1"/>
    <property type="gene ID" value="SSTP_0000695350"/>
</dbReference>
<protein>
    <submittedName>
        <fullName evidence="2">Na_H_Exchanger domain-containing protein</fullName>
    </submittedName>
</protein>
<reference evidence="2" key="1">
    <citation type="submission" date="2015-08" db="UniProtKB">
        <authorList>
            <consortium name="WormBaseParasite"/>
        </authorList>
    </citation>
    <scope>IDENTIFICATION</scope>
</reference>
<proteinExistence type="predicted"/>
<sequence>MDFLEPLNIRINIHKDGMFYLFYGILIIYLFYFRGLVKGIVAFGIGVVLARTISQEFSTFVL</sequence>
<evidence type="ECO:0000256" key="1">
    <source>
        <dbReference type="SAM" id="Phobius"/>
    </source>
</evidence>
<evidence type="ECO:0000313" key="2">
    <source>
        <dbReference type="WBParaSite" id="SSTP_0000695350.1"/>
    </source>
</evidence>
<dbReference type="AlphaFoldDB" id="A0A0K0EBT3"/>
<name>A0A0K0EBT3_STRER</name>
<organism evidence="2">
    <name type="scientific">Strongyloides stercoralis</name>
    <name type="common">Threadworm</name>
    <dbReference type="NCBI Taxonomy" id="6248"/>
    <lineage>
        <taxon>Eukaryota</taxon>
        <taxon>Metazoa</taxon>
        <taxon>Ecdysozoa</taxon>
        <taxon>Nematoda</taxon>
        <taxon>Chromadorea</taxon>
        <taxon>Rhabditida</taxon>
        <taxon>Tylenchina</taxon>
        <taxon>Panagrolaimomorpha</taxon>
        <taxon>Strongyloidoidea</taxon>
        <taxon>Strongyloididae</taxon>
        <taxon>Strongyloides</taxon>
    </lineage>
</organism>
<keyword evidence="1" id="KW-1133">Transmembrane helix</keyword>